<protein>
    <recommendedName>
        <fullName evidence="2">Uridine phosphorylase</fullName>
        <ecNumber evidence="1">2.4.2.3</ecNumber>
    </recommendedName>
</protein>
<organism evidence="5">
    <name type="scientific">Desulfobacca acetoxidans</name>
    <dbReference type="NCBI Taxonomy" id="60893"/>
    <lineage>
        <taxon>Bacteria</taxon>
        <taxon>Pseudomonadati</taxon>
        <taxon>Thermodesulfobacteriota</taxon>
        <taxon>Desulfobaccia</taxon>
        <taxon>Desulfobaccales</taxon>
        <taxon>Desulfobaccaceae</taxon>
        <taxon>Desulfobacca</taxon>
    </lineage>
</organism>
<accession>A0A7C5EV35</accession>
<dbReference type="Pfam" id="PF01048">
    <property type="entry name" value="PNP_UDP_1"/>
    <property type="match status" value="1"/>
</dbReference>
<name>A0A7C5EV35_9BACT</name>
<comment type="catalytic activity">
    <reaction evidence="3">
        <text>uridine + phosphate = alpha-D-ribose 1-phosphate + uracil</text>
        <dbReference type="Rhea" id="RHEA:24388"/>
        <dbReference type="ChEBI" id="CHEBI:16704"/>
        <dbReference type="ChEBI" id="CHEBI:17568"/>
        <dbReference type="ChEBI" id="CHEBI:43474"/>
        <dbReference type="ChEBI" id="CHEBI:57720"/>
        <dbReference type="EC" id="2.4.2.3"/>
    </reaction>
</comment>
<dbReference type="PANTHER" id="PTHR43691:SF11">
    <property type="entry name" value="FI09636P-RELATED"/>
    <property type="match status" value="1"/>
</dbReference>
<dbReference type="SUPFAM" id="SSF53167">
    <property type="entry name" value="Purine and uridine phosphorylases"/>
    <property type="match status" value="1"/>
</dbReference>
<dbReference type="InterPro" id="IPR035994">
    <property type="entry name" value="Nucleoside_phosphorylase_sf"/>
</dbReference>
<dbReference type="GO" id="GO:0009116">
    <property type="term" value="P:nucleoside metabolic process"/>
    <property type="evidence" value="ECO:0007669"/>
    <property type="project" value="InterPro"/>
</dbReference>
<dbReference type="AlphaFoldDB" id="A0A7C5EV35"/>
<dbReference type="EMBL" id="DTKJ01000004">
    <property type="protein sequence ID" value="HGZ10645.1"/>
    <property type="molecule type" value="Genomic_DNA"/>
</dbReference>
<evidence type="ECO:0000256" key="3">
    <source>
        <dbReference type="ARBA" id="ARBA00048447"/>
    </source>
</evidence>
<dbReference type="EC" id="2.4.2.3" evidence="1"/>
<dbReference type="PANTHER" id="PTHR43691">
    <property type="entry name" value="URIDINE PHOSPHORYLASE"/>
    <property type="match status" value="1"/>
</dbReference>
<evidence type="ECO:0000313" key="5">
    <source>
        <dbReference type="EMBL" id="HGZ10645.1"/>
    </source>
</evidence>
<gene>
    <name evidence="5" type="ORF">ENW48_00310</name>
</gene>
<feature type="domain" description="Nucleoside phosphorylase" evidence="4">
    <location>
        <begin position="34"/>
        <end position="239"/>
    </location>
</feature>
<evidence type="ECO:0000256" key="1">
    <source>
        <dbReference type="ARBA" id="ARBA00011888"/>
    </source>
</evidence>
<proteinExistence type="predicted"/>
<dbReference type="GO" id="GO:0005829">
    <property type="term" value="C:cytosol"/>
    <property type="evidence" value="ECO:0007669"/>
    <property type="project" value="TreeGrafter"/>
</dbReference>
<dbReference type="GO" id="GO:0004850">
    <property type="term" value="F:uridine phosphorylase activity"/>
    <property type="evidence" value="ECO:0007669"/>
    <property type="project" value="UniProtKB-EC"/>
</dbReference>
<evidence type="ECO:0000259" key="4">
    <source>
        <dbReference type="Pfam" id="PF01048"/>
    </source>
</evidence>
<evidence type="ECO:0000256" key="2">
    <source>
        <dbReference type="ARBA" id="ARBA00021980"/>
    </source>
</evidence>
<comment type="caution">
    <text evidence="5">The sequence shown here is derived from an EMBL/GenBank/DDBJ whole genome shotgun (WGS) entry which is preliminary data.</text>
</comment>
<sequence length="277" mass="30165">MGETSPWPPGPDLPLNERGRVYHLDCGPGDIAPYILTCGDPDRARRLACRLDRVRLRRHNREFLTITGEYHGIPVTILATGIGPDNTAIAVVEAAQCAAALTFVRLGSCGALREGIQVGDLIITREALRDENTSHYYVRNAGPVPADPEVLQSLVQAAEELGAPYHVGPTCTTSDFYAGQGRRLPGFPVVDPEKVKRLKQAGVYNLEMEMSVYLTLAQVSSRPMRAGGVCAVFTNRVTGDMAFGLKSRRAAAEVLLLRVGLRALEILYARDHCLDRG</sequence>
<dbReference type="InterPro" id="IPR000845">
    <property type="entry name" value="Nucleoside_phosphorylase_d"/>
</dbReference>
<dbReference type="CDD" id="cd17767">
    <property type="entry name" value="UP_EcUdp-like"/>
    <property type="match status" value="1"/>
</dbReference>
<reference evidence="5" key="1">
    <citation type="journal article" date="2020" name="mSystems">
        <title>Genome- and Community-Level Interaction Insights into Carbon Utilization and Element Cycling Functions of Hydrothermarchaeota in Hydrothermal Sediment.</title>
        <authorList>
            <person name="Zhou Z."/>
            <person name="Liu Y."/>
            <person name="Xu W."/>
            <person name="Pan J."/>
            <person name="Luo Z.H."/>
            <person name="Li M."/>
        </authorList>
    </citation>
    <scope>NUCLEOTIDE SEQUENCE [LARGE SCALE GENOMIC DNA]</scope>
    <source>
        <strain evidence="5">SpSt-853</strain>
    </source>
</reference>
<dbReference type="Gene3D" id="3.40.50.1580">
    <property type="entry name" value="Nucleoside phosphorylase domain"/>
    <property type="match status" value="1"/>
</dbReference>